<evidence type="ECO:0000313" key="2">
    <source>
        <dbReference type="EMBL" id="GGU31134.1"/>
    </source>
</evidence>
<organism evidence="2 3">
    <name type="scientific">Lentzea flava</name>
    <dbReference type="NCBI Taxonomy" id="103732"/>
    <lineage>
        <taxon>Bacteria</taxon>
        <taxon>Bacillati</taxon>
        <taxon>Actinomycetota</taxon>
        <taxon>Actinomycetes</taxon>
        <taxon>Pseudonocardiales</taxon>
        <taxon>Pseudonocardiaceae</taxon>
        <taxon>Lentzea</taxon>
    </lineage>
</organism>
<evidence type="ECO:0000256" key="1">
    <source>
        <dbReference type="SAM" id="SignalP"/>
    </source>
</evidence>
<evidence type="ECO:0008006" key="4">
    <source>
        <dbReference type="Google" id="ProtNLM"/>
    </source>
</evidence>
<dbReference type="RefSeq" id="WP_189253739.1">
    <property type="nucleotide sequence ID" value="NZ_BMRE01000007.1"/>
</dbReference>
<keyword evidence="1" id="KW-0732">Signal</keyword>
<proteinExistence type="predicted"/>
<reference evidence="3" key="1">
    <citation type="journal article" date="2019" name="Int. J. Syst. Evol. Microbiol.">
        <title>The Global Catalogue of Microorganisms (GCM) 10K type strain sequencing project: providing services to taxonomists for standard genome sequencing and annotation.</title>
        <authorList>
            <consortium name="The Broad Institute Genomics Platform"/>
            <consortium name="The Broad Institute Genome Sequencing Center for Infectious Disease"/>
            <person name="Wu L."/>
            <person name="Ma J."/>
        </authorList>
    </citation>
    <scope>NUCLEOTIDE SEQUENCE [LARGE SCALE GENOMIC DNA]</scope>
    <source>
        <strain evidence="3">JCM 3296</strain>
    </source>
</reference>
<keyword evidence="3" id="KW-1185">Reference proteome</keyword>
<accession>A0ABQ2UFT4</accession>
<gene>
    <name evidence="2" type="ORF">GCM10010178_24310</name>
</gene>
<sequence length="148" mass="15719">MKRAIIATAFVLLGFVFPGIANAETVPGCASAAQIGSTGYVKYRGDKIASVKQFAGCGHNYGYVYTWESFRAAQAAEGRGWSLQVGVLTYSSASDSEPNAIKGGNSTQYSLKELWGKPANTLNVCTTGYGMVSIQMGDNYTAESSKRC</sequence>
<evidence type="ECO:0000313" key="3">
    <source>
        <dbReference type="Proteomes" id="UP000649573"/>
    </source>
</evidence>
<feature type="signal peptide" evidence="1">
    <location>
        <begin position="1"/>
        <end position="23"/>
    </location>
</feature>
<dbReference type="EMBL" id="BMRE01000007">
    <property type="protein sequence ID" value="GGU31134.1"/>
    <property type="molecule type" value="Genomic_DNA"/>
</dbReference>
<comment type="caution">
    <text evidence="2">The sequence shown here is derived from an EMBL/GenBank/DDBJ whole genome shotgun (WGS) entry which is preliminary data.</text>
</comment>
<feature type="chain" id="PRO_5045550463" description="Peptidase inhibitor family I36" evidence="1">
    <location>
        <begin position="24"/>
        <end position="148"/>
    </location>
</feature>
<protein>
    <recommendedName>
        <fullName evidence="4">Peptidase inhibitor family I36</fullName>
    </recommendedName>
</protein>
<dbReference type="Proteomes" id="UP000649573">
    <property type="component" value="Unassembled WGS sequence"/>
</dbReference>
<name>A0ABQ2UFT4_9PSEU</name>